<dbReference type="SUPFAM" id="SSF48452">
    <property type="entry name" value="TPR-like"/>
    <property type="match status" value="1"/>
</dbReference>
<dbReference type="InterPro" id="IPR019734">
    <property type="entry name" value="TPR_rpt"/>
</dbReference>
<gene>
    <name evidence="6" type="ORF">ST44_09410</name>
</gene>
<proteinExistence type="predicted"/>
<dbReference type="PANTHER" id="PTHR44943">
    <property type="entry name" value="CELLULOSE SYNTHASE OPERON PROTEIN C"/>
    <property type="match status" value="1"/>
</dbReference>
<dbReference type="Gene3D" id="1.25.40.10">
    <property type="entry name" value="Tetratricopeptide repeat domain"/>
    <property type="match status" value="2"/>
</dbReference>
<evidence type="ECO:0000313" key="6">
    <source>
        <dbReference type="EMBL" id="KIP61625.1"/>
    </source>
</evidence>
<feature type="compositionally biased region" description="Basic and acidic residues" evidence="4">
    <location>
        <begin position="142"/>
        <end position="181"/>
    </location>
</feature>
<keyword evidence="2 3" id="KW-0802">TPR repeat</keyword>
<evidence type="ECO:0000256" key="3">
    <source>
        <dbReference type="PROSITE-ProRule" id="PRU00339"/>
    </source>
</evidence>
<dbReference type="STRING" id="1602171.ST44_09410"/>
<evidence type="ECO:0000313" key="7">
    <source>
        <dbReference type="Proteomes" id="UP000032046"/>
    </source>
</evidence>
<feature type="signal peptide" evidence="5">
    <location>
        <begin position="1"/>
        <end position="21"/>
    </location>
</feature>
<dbReference type="InterPro" id="IPR051685">
    <property type="entry name" value="Ycf3/AcsC/BcsC/TPR_MFPF"/>
</dbReference>
<protein>
    <submittedName>
        <fullName evidence="6">Aerotolerance regulator BatC</fullName>
    </submittedName>
</protein>
<keyword evidence="5" id="KW-0732">Signal</keyword>
<dbReference type="Pfam" id="PF13414">
    <property type="entry name" value="TPR_11"/>
    <property type="match status" value="1"/>
</dbReference>
<dbReference type="SMART" id="SM00028">
    <property type="entry name" value="TPR"/>
    <property type="match status" value="3"/>
</dbReference>
<feature type="region of interest" description="Disordered" evidence="4">
    <location>
        <begin position="142"/>
        <end position="228"/>
    </location>
</feature>
<name>A0A0D0IYL0_9BACT</name>
<dbReference type="PROSITE" id="PS50005">
    <property type="entry name" value="TPR"/>
    <property type="match status" value="2"/>
</dbReference>
<dbReference type="Proteomes" id="UP000032046">
    <property type="component" value="Unassembled WGS sequence"/>
</dbReference>
<feature type="chain" id="PRO_5002212816" evidence="5">
    <location>
        <begin position="22"/>
        <end position="228"/>
    </location>
</feature>
<dbReference type="AlphaFoldDB" id="A0A0D0IYL0"/>
<feature type="repeat" description="TPR" evidence="3">
    <location>
        <begin position="95"/>
        <end position="128"/>
    </location>
</feature>
<feature type="compositionally biased region" description="Basic and acidic residues" evidence="4">
    <location>
        <begin position="204"/>
        <end position="213"/>
    </location>
</feature>
<comment type="caution">
    <text evidence="6">The sequence shown here is derived from an EMBL/GenBank/DDBJ whole genome shotgun (WGS) entry which is preliminary data.</text>
</comment>
<reference evidence="6 7" key="1">
    <citation type="submission" date="2015-01" db="EMBL/GenBank/DDBJ databases">
        <title>Comparative genomics of non-oral Prevotella species.</title>
        <authorList>
            <person name="Accetto T."/>
            <person name="Nograsek B."/>
            <person name="Avgustin G."/>
        </authorList>
    </citation>
    <scope>NUCLEOTIDE SEQUENCE [LARGE SCALE GENOMIC DNA]</scope>
    <source>
        <strain evidence="6 7">P5-119</strain>
    </source>
</reference>
<dbReference type="EMBL" id="JXQK01000065">
    <property type="protein sequence ID" value="KIP61625.1"/>
    <property type="molecule type" value="Genomic_DNA"/>
</dbReference>
<evidence type="ECO:0000256" key="5">
    <source>
        <dbReference type="SAM" id="SignalP"/>
    </source>
</evidence>
<dbReference type="PANTHER" id="PTHR44943:SF8">
    <property type="entry name" value="TPR REPEAT-CONTAINING PROTEIN MJ0263"/>
    <property type="match status" value="1"/>
</dbReference>
<evidence type="ECO:0000256" key="4">
    <source>
        <dbReference type="SAM" id="MobiDB-lite"/>
    </source>
</evidence>
<evidence type="ECO:0000256" key="2">
    <source>
        <dbReference type="ARBA" id="ARBA00022803"/>
    </source>
</evidence>
<keyword evidence="7" id="KW-1185">Reference proteome</keyword>
<accession>A0A0D0IYL0</accession>
<dbReference type="InterPro" id="IPR011990">
    <property type="entry name" value="TPR-like_helical_dom_sf"/>
</dbReference>
<sequence>MMIIRKYIIALLLLIPVIASAQTDRDYIRQGNKAYKAKQYPESEVRYRKALSINHENPQALYNLGCALMMQNKMSEAVKFFQKAASTEKNKFRKSKSYHNIGVICQGSKMYPDAIKAYSESLRNNPSDNETRYNLVLCKKLQKDNKQNDKNKQQNQSDKNKDKGNKDKQEKQKDKHQKQDKPQQNQPQMSKDNAEQLLNAAMQQERETQERLNRSRQQQQTRRLEKNW</sequence>
<keyword evidence="1" id="KW-0677">Repeat</keyword>
<feature type="repeat" description="TPR" evidence="3">
    <location>
        <begin position="58"/>
        <end position="91"/>
    </location>
</feature>
<evidence type="ECO:0000256" key="1">
    <source>
        <dbReference type="ARBA" id="ARBA00022737"/>
    </source>
</evidence>
<organism evidence="6 7">
    <name type="scientific">Prevotella pectinovora</name>
    <dbReference type="NCBI Taxonomy" id="1602169"/>
    <lineage>
        <taxon>Bacteria</taxon>
        <taxon>Pseudomonadati</taxon>
        <taxon>Bacteroidota</taxon>
        <taxon>Bacteroidia</taxon>
        <taxon>Bacteroidales</taxon>
        <taxon>Prevotellaceae</taxon>
        <taxon>Prevotella</taxon>
    </lineage>
</organism>